<accession>A0A4Y4DP44</accession>
<dbReference type="InterPro" id="IPR000182">
    <property type="entry name" value="GNAT_dom"/>
</dbReference>
<keyword evidence="3" id="KW-1185">Reference proteome</keyword>
<dbReference type="PANTHER" id="PTHR43441">
    <property type="entry name" value="RIBOSOMAL-PROTEIN-SERINE ACETYLTRANSFERASE"/>
    <property type="match status" value="1"/>
</dbReference>
<protein>
    <submittedName>
        <fullName evidence="2">N-acetyltransferase</fullName>
    </submittedName>
</protein>
<dbReference type="Proteomes" id="UP000316612">
    <property type="component" value="Unassembled WGS sequence"/>
</dbReference>
<dbReference type="OrthoDB" id="9132139at2"/>
<dbReference type="EMBL" id="BJNY01000010">
    <property type="protein sequence ID" value="GED06363.1"/>
    <property type="molecule type" value="Genomic_DNA"/>
</dbReference>
<evidence type="ECO:0000313" key="2">
    <source>
        <dbReference type="EMBL" id="GED06363.1"/>
    </source>
</evidence>
<evidence type="ECO:0000259" key="1">
    <source>
        <dbReference type="PROSITE" id="PS51186"/>
    </source>
</evidence>
<dbReference type="Gene3D" id="3.40.630.30">
    <property type="match status" value="1"/>
</dbReference>
<keyword evidence="2" id="KW-0808">Transferase</keyword>
<dbReference type="PANTHER" id="PTHR43441:SF11">
    <property type="entry name" value="RIBOSOMAL-PROTEIN-SERINE ACETYLTRANSFERASE"/>
    <property type="match status" value="1"/>
</dbReference>
<sequence length="185" mass="20274">MQKIAQLQLPSGQLLALRTFTEEDFDEVHEYATDPLVYRYAEWGPNTEAQTREFIAQAMAQQEDSISCAVVLDDQVIGAAAVWSTDATVPAGELGYGLNSKYWGRGYATAVAGLLVELGFTTLGIHRLTATCAPANAASARVLQKNGFKLEGRLRDHKRVRGEFRDSLLFSRLRTDPPPSAEAQA</sequence>
<dbReference type="SUPFAM" id="SSF55729">
    <property type="entry name" value="Acyl-CoA N-acyltransferases (Nat)"/>
    <property type="match status" value="1"/>
</dbReference>
<dbReference type="RefSeq" id="WP_141364352.1">
    <property type="nucleotide sequence ID" value="NZ_BAAAJL010000010.1"/>
</dbReference>
<reference evidence="2 3" key="1">
    <citation type="submission" date="2019-06" db="EMBL/GenBank/DDBJ databases">
        <title>Whole genome shotgun sequence of Glutamicibacter uratoxydans NBRC 15515.</title>
        <authorList>
            <person name="Hosoyama A."/>
            <person name="Uohara A."/>
            <person name="Ohji S."/>
            <person name="Ichikawa N."/>
        </authorList>
    </citation>
    <scope>NUCLEOTIDE SEQUENCE [LARGE SCALE GENOMIC DNA]</scope>
    <source>
        <strain evidence="2 3">NBRC 15515</strain>
    </source>
</reference>
<organism evidence="2 3">
    <name type="scientific">Glutamicibacter uratoxydans</name>
    <name type="common">Arthrobacter uratoxydans</name>
    <dbReference type="NCBI Taxonomy" id="43667"/>
    <lineage>
        <taxon>Bacteria</taxon>
        <taxon>Bacillati</taxon>
        <taxon>Actinomycetota</taxon>
        <taxon>Actinomycetes</taxon>
        <taxon>Micrococcales</taxon>
        <taxon>Micrococcaceae</taxon>
        <taxon>Glutamicibacter</taxon>
    </lineage>
</organism>
<dbReference type="GO" id="GO:0008999">
    <property type="term" value="F:protein-N-terminal-alanine acetyltransferase activity"/>
    <property type="evidence" value="ECO:0007669"/>
    <property type="project" value="TreeGrafter"/>
</dbReference>
<dbReference type="PROSITE" id="PS51186">
    <property type="entry name" value="GNAT"/>
    <property type="match status" value="1"/>
</dbReference>
<evidence type="ECO:0000313" key="3">
    <source>
        <dbReference type="Proteomes" id="UP000316612"/>
    </source>
</evidence>
<name>A0A4Y4DP44_GLUUR</name>
<comment type="caution">
    <text evidence="2">The sequence shown here is derived from an EMBL/GenBank/DDBJ whole genome shotgun (WGS) entry which is preliminary data.</text>
</comment>
<dbReference type="AlphaFoldDB" id="A0A4Y4DP44"/>
<dbReference type="GO" id="GO:1990189">
    <property type="term" value="F:protein N-terminal-serine acetyltransferase activity"/>
    <property type="evidence" value="ECO:0007669"/>
    <property type="project" value="TreeGrafter"/>
</dbReference>
<dbReference type="InterPro" id="IPR051908">
    <property type="entry name" value="Ribosomal_N-acetyltransferase"/>
</dbReference>
<dbReference type="InterPro" id="IPR016181">
    <property type="entry name" value="Acyl_CoA_acyltransferase"/>
</dbReference>
<dbReference type="GO" id="GO:0005737">
    <property type="term" value="C:cytoplasm"/>
    <property type="evidence" value="ECO:0007669"/>
    <property type="project" value="TreeGrafter"/>
</dbReference>
<proteinExistence type="predicted"/>
<gene>
    <name evidence="2" type="ORF">AUR04nite_18950</name>
</gene>
<feature type="domain" description="N-acetyltransferase" evidence="1">
    <location>
        <begin position="15"/>
        <end position="171"/>
    </location>
</feature>
<dbReference type="Pfam" id="PF13302">
    <property type="entry name" value="Acetyltransf_3"/>
    <property type="match status" value="1"/>
</dbReference>